<name>A0ABW1ED25_9BACT</name>
<keyword evidence="1" id="KW-0472">Membrane</keyword>
<dbReference type="EMBL" id="JBHSPH010000002">
    <property type="protein sequence ID" value="MFC5861894.1"/>
    <property type="molecule type" value="Genomic_DNA"/>
</dbReference>
<evidence type="ECO:0000313" key="3">
    <source>
        <dbReference type="Proteomes" id="UP001596091"/>
    </source>
</evidence>
<protein>
    <recommendedName>
        <fullName evidence="4">Glycosyltransferase RgtA/B/C/D-like domain-containing protein</fullName>
    </recommendedName>
</protein>
<comment type="caution">
    <text evidence="2">The sequence shown here is derived from an EMBL/GenBank/DDBJ whole genome shotgun (WGS) entry which is preliminary data.</text>
</comment>
<keyword evidence="1" id="KW-1133">Transmembrane helix</keyword>
<evidence type="ECO:0000256" key="1">
    <source>
        <dbReference type="SAM" id="Phobius"/>
    </source>
</evidence>
<feature type="transmembrane region" description="Helical" evidence="1">
    <location>
        <begin position="279"/>
        <end position="300"/>
    </location>
</feature>
<keyword evidence="1" id="KW-0812">Transmembrane</keyword>
<feature type="transmembrane region" description="Helical" evidence="1">
    <location>
        <begin position="127"/>
        <end position="145"/>
    </location>
</feature>
<feature type="transmembrane region" description="Helical" evidence="1">
    <location>
        <begin position="77"/>
        <end position="95"/>
    </location>
</feature>
<feature type="transmembrane region" description="Helical" evidence="1">
    <location>
        <begin position="24"/>
        <end position="42"/>
    </location>
</feature>
<keyword evidence="3" id="KW-1185">Reference proteome</keyword>
<accession>A0ABW1ED25</accession>
<evidence type="ECO:0008006" key="4">
    <source>
        <dbReference type="Google" id="ProtNLM"/>
    </source>
</evidence>
<feature type="transmembrane region" description="Helical" evidence="1">
    <location>
        <begin position="185"/>
        <end position="204"/>
    </location>
</feature>
<feature type="transmembrane region" description="Helical" evidence="1">
    <location>
        <begin position="367"/>
        <end position="385"/>
    </location>
</feature>
<gene>
    <name evidence="2" type="ORF">ACFPT7_06285</name>
</gene>
<reference evidence="3" key="1">
    <citation type="journal article" date="2019" name="Int. J. Syst. Evol. Microbiol.">
        <title>The Global Catalogue of Microorganisms (GCM) 10K type strain sequencing project: providing services to taxonomists for standard genome sequencing and annotation.</title>
        <authorList>
            <consortium name="The Broad Institute Genomics Platform"/>
            <consortium name="The Broad Institute Genome Sequencing Center for Infectious Disease"/>
            <person name="Wu L."/>
            <person name="Ma J."/>
        </authorList>
    </citation>
    <scope>NUCLEOTIDE SEQUENCE [LARGE SCALE GENOMIC DNA]</scope>
    <source>
        <strain evidence="3">JCM 4087</strain>
    </source>
</reference>
<sequence length="512" mass="58194">MLLPSTALDRKVGRGLSEDDRQTIIHFSWIAASFLIIYLFSWREVFSLNLWVLKDRGSFLNLDYLQAQHLRLGVDTFYSYGLLPVALQHVLFLWFGRGYWSMLGCAMVTLLLVAVFCALLLRVLPRGWIWFVAVLALSRIMNLVVPNLPYEPVQLSLMYGILFVLYRRLDLALAVSAIGCWSVPSLSLAMAGMLAALLLGQWFLKRQEPILCLLRSYIPGVVTYLATGAFLRWEFGWPSVAATATPMAGMRFYKQVGFGTPLAFMEFLHPPGFGLIHEVVYIFACPVVWWVFSMLCLLAFTFHACRRVWMSKKLEGRDTAIFLCASIEVLLAVVAYGSRHQHYIFDPLLISGMLLGLSTMQPGQRRNVLMSIFVLLGVMGQAALLRTDILSWEMQKSPGITAGLYADSEWIREWSPILNLSKRENVLLLSYGTGAHHYFPTVHSPELWTLQVGQLLPADEDRMLRQIDAAQVVVLDRSSPVYAYADGRVQQRLSHFNRTSLTEYFEVWQRTP</sequence>
<dbReference type="RefSeq" id="WP_263337685.1">
    <property type="nucleotide sequence ID" value="NZ_JAGSYH010000004.1"/>
</dbReference>
<evidence type="ECO:0000313" key="2">
    <source>
        <dbReference type="EMBL" id="MFC5861894.1"/>
    </source>
</evidence>
<proteinExistence type="predicted"/>
<feature type="transmembrane region" description="Helical" evidence="1">
    <location>
        <begin position="102"/>
        <end position="121"/>
    </location>
</feature>
<dbReference type="Proteomes" id="UP001596091">
    <property type="component" value="Unassembled WGS sequence"/>
</dbReference>
<organism evidence="2 3">
    <name type="scientific">Acidicapsa dinghuensis</name>
    <dbReference type="NCBI Taxonomy" id="2218256"/>
    <lineage>
        <taxon>Bacteria</taxon>
        <taxon>Pseudomonadati</taxon>
        <taxon>Acidobacteriota</taxon>
        <taxon>Terriglobia</taxon>
        <taxon>Terriglobales</taxon>
        <taxon>Acidobacteriaceae</taxon>
        <taxon>Acidicapsa</taxon>
    </lineage>
</organism>
<feature type="transmembrane region" description="Helical" evidence="1">
    <location>
        <begin position="216"/>
        <end position="233"/>
    </location>
</feature>